<feature type="signal peptide" evidence="8">
    <location>
        <begin position="1"/>
        <end position="26"/>
    </location>
</feature>
<dbReference type="SUPFAM" id="SSF57196">
    <property type="entry name" value="EGF/Laminin"/>
    <property type="match status" value="1"/>
</dbReference>
<feature type="domain" description="Apple" evidence="10">
    <location>
        <begin position="240"/>
        <end position="333"/>
    </location>
</feature>
<evidence type="ECO:0000256" key="7">
    <source>
        <dbReference type="PROSITE-ProRule" id="PRU00076"/>
    </source>
</evidence>
<feature type="domain" description="EGF-like" evidence="9">
    <location>
        <begin position="202"/>
        <end position="241"/>
    </location>
</feature>
<dbReference type="OrthoDB" id="10040649at2759"/>
<dbReference type="Proteomes" id="UP000275408">
    <property type="component" value="Unassembled WGS sequence"/>
</dbReference>
<name>A0A3M6TGX0_POCDA</name>
<evidence type="ECO:0000313" key="12">
    <source>
        <dbReference type="Proteomes" id="UP000275408"/>
    </source>
</evidence>
<dbReference type="AlphaFoldDB" id="A0A3M6TGX0"/>
<dbReference type="STRING" id="46731.A0A3M6TGX0"/>
<dbReference type="InterPro" id="IPR000742">
    <property type="entry name" value="EGF"/>
</dbReference>
<evidence type="ECO:0000259" key="10">
    <source>
        <dbReference type="PROSITE" id="PS50948"/>
    </source>
</evidence>
<dbReference type="Gene3D" id="3.50.4.10">
    <property type="entry name" value="Hepatocyte Growth Factor"/>
    <property type="match status" value="1"/>
</dbReference>
<reference evidence="11 12" key="1">
    <citation type="journal article" date="2018" name="Sci. Rep.">
        <title>Comparative analysis of the Pocillopora damicornis genome highlights role of immune system in coral evolution.</title>
        <authorList>
            <person name="Cunning R."/>
            <person name="Bay R.A."/>
            <person name="Gillette P."/>
            <person name="Baker A.C."/>
            <person name="Traylor-Knowles N."/>
        </authorList>
    </citation>
    <scope>NUCLEOTIDE SEQUENCE [LARGE SCALE GENOMIC DNA]</scope>
    <source>
        <strain evidence="11">RSMAS</strain>
        <tissue evidence="11">Whole animal</tissue>
    </source>
</reference>
<dbReference type="PROSITE" id="PS50026">
    <property type="entry name" value="EGF_3"/>
    <property type="match status" value="2"/>
</dbReference>
<evidence type="ECO:0000256" key="4">
    <source>
        <dbReference type="ARBA" id="ARBA00022837"/>
    </source>
</evidence>
<comment type="caution">
    <text evidence="7">Lacks conserved residue(s) required for the propagation of feature annotation.</text>
</comment>
<dbReference type="GO" id="GO:0005509">
    <property type="term" value="F:calcium ion binding"/>
    <property type="evidence" value="ECO:0007669"/>
    <property type="project" value="InterPro"/>
</dbReference>
<feature type="domain" description="Apple" evidence="10">
    <location>
        <begin position="30"/>
        <end position="106"/>
    </location>
</feature>
<evidence type="ECO:0000256" key="6">
    <source>
        <dbReference type="ARBA" id="ARBA00023180"/>
    </source>
</evidence>
<dbReference type="Pfam" id="PF00024">
    <property type="entry name" value="PAN_1"/>
    <property type="match status" value="1"/>
</dbReference>
<feature type="domain" description="EGF-like" evidence="9">
    <location>
        <begin position="161"/>
        <end position="201"/>
    </location>
</feature>
<keyword evidence="1 7" id="KW-0245">EGF-like domain</keyword>
<dbReference type="FunFam" id="2.10.25.10:FF:000038">
    <property type="entry name" value="Fibrillin 2"/>
    <property type="match status" value="1"/>
</dbReference>
<dbReference type="SMART" id="SM00179">
    <property type="entry name" value="EGF_CA"/>
    <property type="match status" value="2"/>
</dbReference>
<dbReference type="SMART" id="SM00181">
    <property type="entry name" value="EGF"/>
    <property type="match status" value="2"/>
</dbReference>
<dbReference type="PANTHER" id="PTHR24039">
    <property type="entry name" value="FIBRILLIN-RELATED"/>
    <property type="match status" value="1"/>
</dbReference>
<evidence type="ECO:0000256" key="1">
    <source>
        <dbReference type="ARBA" id="ARBA00022536"/>
    </source>
</evidence>
<dbReference type="SMART" id="SM00473">
    <property type="entry name" value="PAN_AP"/>
    <property type="match status" value="2"/>
</dbReference>
<keyword evidence="3" id="KW-0677">Repeat</keyword>
<dbReference type="InterPro" id="IPR024731">
    <property type="entry name" value="NELL2-like_EGF"/>
</dbReference>
<organism evidence="11 12">
    <name type="scientific">Pocillopora damicornis</name>
    <name type="common">Cauliflower coral</name>
    <name type="synonym">Millepora damicornis</name>
    <dbReference type="NCBI Taxonomy" id="46731"/>
    <lineage>
        <taxon>Eukaryota</taxon>
        <taxon>Metazoa</taxon>
        <taxon>Cnidaria</taxon>
        <taxon>Anthozoa</taxon>
        <taxon>Hexacorallia</taxon>
        <taxon>Scleractinia</taxon>
        <taxon>Astrocoeniina</taxon>
        <taxon>Pocilloporidae</taxon>
        <taxon>Pocillopora</taxon>
    </lineage>
</organism>
<dbReference type="PROSITE" id="PS50948">
    <property type="entry name" value="PAN"/>
    <property type="match status" value="2"/>
</dbReference>
<keyword evidence="2 8" id="KW-0732">Signal</keyword>
<dbReference type="InterPro" id="IPR000152">
    <property type="entry name" value="EGF-type_Asp/Asn_hydroxyl_site"/>
</dbReference>
<dbReference type="InterPro" id="IPR003609">
    <property type="entry name" value="Pan_app"/>
</dbReference>
<keyword evidence="6" id="KW-0325">Glycoprotein</keyword>
<dbReference type="CDD" id="cd00054">
    <property type="entry name" value="EGF_CA"/>
    <property type="match status" value="1"/>
</dbReference>
<protein>
    <recommendedName>
        <fullName evidence="13">EGF-like domain-containing protein</fullName>
    </recommendedName>
</protein>
<gene>
    <name evidence="11" type="ORF">pdam_00009892</name>
</gene>
<dbReference type="PROSITE" id="PS00010">
    <property type="entry name" value="ASX_HYDROXYL"/>
    <property type="match status" value="1"/>
</dbReference>
<accession>A0A3M6TGX0</accession>
<evidence type="ECO:0000259" key="9">
    <source>
        <dbReference type="PROSITE" id="PS50026"/>
    </source>
</evidence>
<evidence type="ECO:0000313" key="11">
    <source>
        <dbReference type="EMBL" id="RMX40647.1"/>
    </source>
</evidence>
<sequence length="333" mass="38258">MKRSMLWIFRHLPVLLFLSNIEYGTANNQCRTEVNIQGMALKRSVFKRWSVTAPHLCDVKCGQEITCQSYNYNRKHKICELNNRTKEARPENFLSAPAWFYIRRLNGREKSHKTYNKTKSKTFIAAPLGSIPDLPALSCHEIKASEGKDTISGKYWHWEGNMDECKGDKHDCDPNANCTNTYGSYKCTCMEGYTGDGHSCADVYECIRNHSCQINSSCTNIRGSRFCTCQAEVVTDGSNCTERDRTMMFPQYYNFPEKRLINHVIHSANVKNLDDCVLFCYLNDSCVSLNFKKNSEYGEIGYICEVNNATHLEYDFDLITDEVFYYHGSKSAC</sequence>
<dbReference type="Gene3D" id="2.10.25.10">
    <property type="entry name" value="Laminin"/>
    <property type="match status" value="1"/>
</dbReference>
<evidence type="ECO:0000256" key="8">
    <source>
        <dbReference type="SAM" id="SignalP"/>
    </source>
</evidence>
<evidence type="ECO:0000256" key="3">
    <source>
        <dbReference type="ARBA" id="ARBA00022737"/>
    </source>
</evidence>
<dbReference type="EMBL" id="RCHS01003600">
    <property type="protein sequence ID" value="RMX40647.1"/>
    <property type="molecule type" value="Genomic_DNA"/>
</dbReference>
<comment type="caution">
    <text evidence="11">The sequence shown here is derived from an EMBL/GenBank/DDBJ whole genome shotgun (WGS) entry which is preliminary data.</text>
</comment>
<dbReference type="Pfam" id="PF12947">
    <property type="entry name" value="EGF_3"/>
    <property type="match status" value="1"/>
</dbReference>
<proteinExistence type="predicted"/>
<keyword evidence="5" id="KW-1015">Disulfide bond</keyword>
<dbReference type="PANTHER" id="PTHR24039:SF28">
    <property type="entry name" value="EGF-LIKE DOMAIN-CONTAINING PROTEIN"/>
    <property type="match status" value="1"/>
</dbReference>
<feature type="chain" id="PRO_5018208214" description="EGF-like domain-containing protein" evidence="8">
    <location>
        <begin position="27"/>
        <end position="333"/>
    </location>
</feature>
<dbReference type="PROSITE" id="PS01186">
    <property type="entry name" value="EGF_2"/>
    <property type="match status" value="1"/>
</dbReference>
<evidence type="ECO:0000256" key="2">
    <source>
        <dbReference type="ARBA" id="ARBA00022729"/>
    </source>
</evidence>
<evidence type="ECO:0008006" key="13">
    <source>
        <dbReference type="Google" id="ProtNLM"/>
    </source>
</evidence>
<feature type="non-terminal residue" evidence="11">
    <location>
        <position position="333"/>
    </location>
</feature>
<dbReference type="InterPro" id="IPR001881">
    <property type="entry name" value="EGF-like_Ca-bd_dom"/>
</dbReference>
<dbReference type="SUPFAM" id="SSF57414">
    <property type="entry name" value="Hairpin loop containing domain-like"/>
    <property type="match status" value="1"/>
</dbReference>
<evidence type="ECO:0000256" key="5">
    <source>
        <dbReference type="ARBA" id="ARBA00023157"/>
    </source>
</evidence>
<keyword evidence="12" id="KW-1185">Reference proteome</keyword>
<keyword evidence="4" id="KW-0106">Calcium</keyword>